<dbReference type="OrthoDB" id="1933717at2759"/>
<dbReference type="GO" id="GO:0016491">
    <property type="term" value="F:oxidoreductase activity"/>
    <property type="evidence" value="ECO:0007669"/>
    <property type="project" value="UniProtKB-KW"/>
</dbReference>
<dbReference type="Pfam" id="PF00106">
    <property type="entry name" value="adh_short"/>
    <property type="match status" value="1"/>
</dbReference>
<comment type="caution">
    <text evidence="4">The sequence shown here is derived from an EMBL/GenBank/DDBJ whole genome shotgun (WGS) entry which is preliminary data.</text>
</comment>
<keyword evidence="5" id="KW-1185">Reference proteome</keyword>
<dbReference type="EMBL" id="VOIH02000007">
    <property type="protein sequence ID" value="KAF3441311.1"/>
    <property type="molecule type" value="Genomic_DNA"/>
</dbReference>
<comment type="similarity">
    <text evidence="1">Belongs to the short-chain dehydrogenases/reductases (SDR) family.</text>
</comment>
<evidence type="ECO:0000313" key="5">
    <source>
        <dbReference type="Proteomes" id="UP000796880"/>
    </source>
</evidence>
<dbReference type="PANTHER" id="PTHR43490:SF98">
    <property type="entry name" value="OS02G0640600 PROTEIN"/>
    <property type="match status" value="1"/>
</dbReference>
<reference evidence="4" key="1">
    <citation type="submission" date="2020-03" db="EMBL/GenBank/DDBJ databases">
        <title>A high-quality chromosome-level genome assembly of a woody plant with both climbing and erect habits, Rhamnella rubrinervis.</title>
        <authorList>
            <person name="Lu Z."/>
            <person name="Yang Y."/>
            <person name="Zhu X."/>
            <person name="Sun Y."/>
        </authorList>
    </citation>
    <scope>NUCLEOTIDE SEQUENCE</scope>
    <source>
        <strain evidence="4">BYM</strain>
        <tissue evidence="4">Leaf</tissue>
    </source>
</reference>
<dbReference type="PRINTS" id="PR00080">
    <property type="entry name" value="SDRFAMILY"/>
</dbReference>
<proteinExistence type="inferred from homology"/>
<evidence type="ECO:0000313" key="4">
    <source>
        <dbReference type="EMBL" id="KAF3441311.1"/>
    </source>
</evidence>
<dbReference type="GO" id="GO:0016020">
    <property type="term" value="C:membrane"/>
    <property type="evidence" value="ECO:0007669"/>
    <property type="project" value="TreeGrafter"/>
</dbReference>
<keyword evidence="3" id="KW-0560">Oxidoreductase</keyword>
<name>A0A8K0GX09_9ROSA</name>
<dbReference type="InterPro" id="IPR036291">
    <property type="entry name" value="NAD(P)-bd_dom_sf"/>
</dbReference>
<dbReference type="Proteomes" id="UP000796880">
    <property type="component" value="Unassembled WGS sequence"/>
</dbReference>
<dbReference type="SUPFAM" id="SSF51735">
    <property type="entry name" value="NAD(P)-binding Rossmann-fold domains"/>
    <property type="match status" value="1"/>
</dbReference>
<dbReference type="PANTHER" id="PTHR43490">
    <property type="entry name" value="(+)-NEOMENTHOL DEHYDROGENASE"/>
    <property type="match status" value="1"/>
</dbReference>
<dbReference type="AlphaFoldDB" id="A0A8K0GX09"/>
<evidence type="ECO:0000256" key="2">
    <source>
        <dbReference type="ARBA" id="ARBA00022857"/>
    </source>
</evidence>
<evidence type="ECO:0000256" key="1">
    <source>
        <dbReference type="ARBA" id="ARBA00006484"/>
    </source>
</evidence>
<gene>
    <name evidence="4" type="ORF">FNV43_RR15224</name>
</gene>
<sequence length="176" mass="19201">MAVWTSLYLLTEQSATMVNNAAIFGMKEDANALLSVPNAVGELAEECFQINYYGAKRTAEALIPLLQLSHSSRIVNLSSSMGKLEVVLLESKNRPTYFSAYRVSKAAMNAYTRILAKNYPSFRINYLCPGYVTTDINPNTGVLSVEVGVATPVKLALLPNDGPSGLSFYRSEVSSF</sequence>
<protein>
    <submittedName>
        <fullName evidence="4">Uncharacterized protein</fullName>
    </submittedName>
</protein>
<dbReference type="PRINTS" id="PR00081">
    <property type="entry name" value="GDHRDH"/>
</dbReference>
<evidence type="ECO:0000256" key="3">
    <source>
        <dbReference type="ARBA" id="ARBA00023002"/>
    </source>
</evidence>
<dbReference type="Gene3D" id="3.40.50.720">
    <property type="entry name" value="NAD(P)-binding Rossmann-like Domain"/>
    <property type="match status" value="1"/>
</dbReference>
<keyword evidence="2" id="KW-0521">NADP</keyword>
<accession>A0A8K0GX09</accession>
<dbReference type="InterPro" id="IPR002347">
    <property type="entry name" value="SDR_fam"/>
</dbReference>
<organism evidence="4 5">
    <name type="scientific">Rhamnella rubrinervis</name>
    <dbReference type="NCBI Taxonomy" id="2594499"/>
    <lineage>
        <taxon>Eukaryota</taxon>
        <taxon>Viridiplantae</taxon>
        <taxon>Streptophyta</taxon>
        <taxon>Embryophyta</taxon>
        <taxon>Tracheophyta</taxon>
        <taxon>Spermatophyta</taxon>
        <taxon>Magnoliopsida</taxon>
        <taxon>eudicotyledons</taxon>
        <taxon>Gunneridae</taxon>
        <taxon>Pentapetalae</taxon>
        <taxon>rosids</taxon>
        <taxon>fabids</taxon>
        <taxon>Rosales</taxon>
        <taxon>Rhamnaceae</taxon>
        <taxon>rhamnoid group</taxon>
        <taxon>Rhamneae</taxon>
        <taxon>Rhamnella</taxon>
    </lineage>
</organism>